<comment type="similarity">
    <text evidence="8">Belongs to the RING-type zinc finger family. ATL subfamily.</text>
</comment>
<feature type="region of interest" description="Disordered" evidence="10">
    <location>
        <begin position="167"/>
        <end position="191"/>
    </location>
</feature>
<evidence type="ECO:0000256" key="2">
    <source>
        <dbReference type="ARBA" id="ARBA00022692"/>
    </source>
</evidence>
<evidence type="ECO:0000256" key="6">
    <source>
        <dbReference type="ARBA" id="ARBA00022989"/>
    </source>
</evidence>
<evidence type="ECO:0000256" key="7">
    <source>
        <dbReference type="ARBA" id="ARBA00023136"/>
    </source>
</evidence>
<evidence type="ECO:0000256" key="8">
    <source>
        <dbReference type="ARBA" id="ARBA00024209"/>
    </source>
</evidence>
<organism evidence="13 14">
    <name type="scientific">Turnera subulata</name>
    <dbReference type="NCBI Taxonomy" id="218843"/>
    <lineage>
        <taxon>Eukaryota</taxon>
        <taxon>Viridiplantae</taxon>
        <taxon>Streptophyta</taxon>
        <taxon>Embryophyta</taxon>
        <taxon>Tracheophyta</taxon>
        <taxon>Spermatophyta</taxon>
        <taxon>Magnoliopsida</taxon>
        <taxon>eudicotyledons</taxon>
        <taxon>Gunneridae</taxon>
        <taxon>Pentapetalae</taxon>
        <taxon>rosids</taxon>
        <taxon>fabids</taxon>
        <taxon>Malpighiales</taxon>
        <taxon>Passifloraceae</taxon>
        <taxon>Turnera</taxon>
    </lineage>
</organism>
<feature type="domain" description="RING-type" evidence="12">
    <location>
        <begin position="118"/>
        <end position="160"/>
    </location>
</feature>
<comment type="subcellular location">
    <subcellularLocation>
        <location evidence="1">Membrane</location>
    </subcellularLocation>
</comment>
<dbReference type="SUPFAM" id="SSF57850">
    <property type="entry name" value="RING/U-box"/>
    <property type="match status" value="1"/>
</dbReference>
<dbReference type="PROSITE" id="PS50089">
    <property type="entry name" value="ZF_RING_2"/>
    <property type="match status" value="1"/>
</dbReference>
<keyword evidence="7 11" id="KW-0472">Membrane</keyword>
<dbReference type="Proteomes" id="UP001141552">
    <property type="component" value="Unassembled WGS sequence"/>
</dbReference>
<evidence type="ECO:0000256" key="1">
    <source>
        <dbReference type="ARBA" id="ARBA00004370"/>
    </source>
</evidence>
<comment type="caution">
    <text evidence="13">The sequence shown here is derived from an EMBL/GenBank/DDBJ whole genome shotgun (WGS) entry which is preliminary data.</text>
</comment>
<dbReference type="InterPro" id="IPR013083">
    <property type="entry name" value="Znf_RING/FYVE/PHD"/>
</dbReference>
<proteinExistence type="inferred from homology"/>
<sequence length="191" mass="19719">MSNRSSVSPVFPAVQWVYGAAKPPIPAVLALAGKFFLGFGVLVVLLLILYIAYKMARSMKSAPAAQPPPPPQPEEAPPAAEVELQRRLAVSPSVRARLPRVAHHSAAAEDGGDDADQCPFCLDEFTDGEVVISLPSCGHKMHIPCSETLMDGFRVCPLCRRTIEIPDTGTATTGAGGGGGGDAGAGAGGSN</sequence>
<evidence type="ECO:0000256" key="3">
    <source>
        <dbReference type="ARBA" id="ARBA00022723"/>
    </source>
</evidence>
<dbReference type="PANTHER" id="PTHR46539">
    <property type="entry name" value="E3 UBIQUITIN-PROTEIN LIGASE ATL42"/>
    <property type="match status" value="1"/>
</dbReference>
<reference evidence="13" key="1">
    <citation type="submission" date="2022-02" db="EMBL/GenBank/DDBJ databases">
        <authorList>
            <person name="Henning P.M."/>
            <person name="McCubbin A.G."/>
            <person name="Shore J.S."/>
        </authorList>
    </citation>
    <scope>NUCLEOTIDE SEQUENCE</scope>
    <source>
        <strain evidence="13">F60SS</strain>
        <tissue evidence="13">Leaves</tissue>
    </source>
</reference>
<dbReference type="GO" id="GO:0016020">
    <property type="term" value="C:membrane"/>
    <property type="evidence" value="ECO:0007669"/>
    <property type="project" value="UniProtKB-SubCell"/>
</dbReference>
<dbReference type="GO" id="GO:0008270">
    <property type="term" value="F:zinc ion binding"/>
    <property type="evidence" value="ECO:0007669"/>
    <property type="project" value="UniProtKB-KW"/>
</dbReference>
<feature type="transmembrane region" description="Helical" evidence="11">
    <location>
        <begin position="35"/>
        <end position="53"/>
    </location>
</feature>
<dbReference type="InterPro" id="IPR001841">
    <property type="entry name" value="Znf_RING"/>
</dbReference>
<evidence type="ECO:0000259" key="12">
    <source>
        <dbReference type="PROSITE" id="PS50089"/>
    </source>
</evidence>
<keyword evidence="3" id="KW-0479">Metal-binding</keyword>
<name>A0A9Q0FJH0_9ROSI</name>
<feature type="region of interest" description="Disordered" evidence="10">
    <location>
        <begin position="61"/>
        <end position="80"/>
    </location>
</feature>
<dbReference type="PANTHER" id="PTHR46539:SF1">
    <property type="entry name" value="E3 UBIQUITIN-PROTEIN LIGASE ATL42"/>
    <property type="match status" value="1"/>
</dbReference>
<keyword evidence="2 11" id="KW-0812">Transmembrane</keyword>
<dbReference type="AlphaFoldDB" id="A0A9Q0FJH0"/>
<evidence type="ECO:0000256" key="9">
    <source>
        <dbReference type="PROSITE-ProRule" id="PRU00175"/>
    </source>
</evidence>
<feature type="compositionally biased region" description="Pro residues" evidence="10">
    <location>
        <begin position="65"/>
        <end position="76"/>
    </location>
</feature>
<keyword evidence="6 11" id="KW-1133">Transmembrane helix</keyword>
<dbReference type="OrthoDB" id="1411524at2759"/>
<dbReference type="SMART" id="SM00184">
    <property type="entry name" value="RING"/>
    <property type="match status" value="1"/>
</dbReference>
<keyword evidence="5" id="KW-0862">Zinc</keyword>
<dbReference type="Gene3D" id="3.30.40.10">
    <property type="entry name" value="Zinc/RING finger domain, C3HC4 (zinc finger)"/>
    <property type="match status" value="1"/>
</dbReference>
<evidence type="ECO:0000256" key="11">
    <source>
        <dbReference type="SAM" id="Phobius"/>
    </source>
</evidence>
<dbReference type="EMBL" id="JAKUCV010005117">
    <property type="protein sequence ID" value="KAJ4832600.1"/>
    <property type="molecule type" value="Genomic_DNA"/>
</dbReference>
<evidence type="ECO:0000313" key="14">
    <source>
        <dbReference type="Proteomes" id="UP001141552"/>
    </source>
</evidence>
<evidence type="ECO:0000256" key="4">
    <source>
        <dbReference type="ARBA" id="ARBA00022771"/>
    </source>
</evidence>
<feature type="compositionally biased region" description="Gly residues" evidence="10">
    <location>
        <begin position="174"/>
        <end position="191"/>
    </location>
</feature>
<reference evidence="13" key="2">
    <citation type="journal article" date="2023" name="Plants (Basel)">
        <title>Annotation of the Turnera subulata (Passifloraceae) Draft Genome Reveals the S-Locus Evolved after the Divergence of Turneroideae from Passifloroideae in a Stepwise Manner.</title>
        <authorList>
            <person name="Henning P.M."/>
            <person name="Roalson E.H."/>
            <person name="Mir W."/>
            <person name="McCubbin A.G."/>
            <person name="Shore J.S."/>
        </authorList>
    </citation>
    <scope>NUCLEOTIDE SEQUENCE</scope>
    <source>
        <strain evidence="13">F60SS</strain>
    </source>
</reference>
<dbReference type="Pfam" id="PF13639">
    <property type="entry name" value="zf-RING_2"/>
    <property type="match status" value="1"/>
</dbReference>
<keyword evidence="4 9" id="KW-0863">Zinc-finger</keyword>
<gene>
    <name evidence="13" type="ORF">Tsubulata_045392</name>
</gene>
<evidence type="ECO:0000313" key="13">
    <source>
        <dbReference type="EMBL" id="KAJ4832600.1"/>
    </source>
</evidence>
<evidence type="ECO:0000256" key="5">
    <source>
        <dbReference type="ARBA" id="ARBA00022833"/>
    </source>
</evidence>
<protein>
    <recommendedName>
        <fullName evidence="12">RING-type domain-containing protein</fullName>
    </recommendedName>
</protein>
<evidence type="ECO:0000256" key="10">
    <source>
        <dbReference type="SAM" id="MobiDB-lite"/>
    </source>
</evidence>
<accession>A0A9Q0FJH0</accession>
<keyword evidence="14" id="KW-1185">Reference proteome</keyword>